<accession>A0AAU7E191</accession>
<reference evidence="7" key="1">
    <citation type="journal article" date="2024" name="Microbiome">
        <title>Substantial viral diversity in bats and rodents from East Africa: insights into evolution, recombination, and cocirculation.</title>
        <authorList>
            <person name="Wang D."/>
            <person name="Yang X."/>
            <person name="Ren Z."/>
            <person name="Hu B."/>
            <person name="Zhao H."/>
            <person name="Yang K."/>
            <person name="Shi P."/>
            <person name="Zhang Z."/>
            <person name="Feng Q."/>
            <person name="Nawenja C.V."/>
            <person name="Obanda V."/>
            <person name="Robert K."/>
            <person name="Nalikka B."/>
            <person name="Waruhiu C.N."/>
            <person name="Ochola G.O."/>
            <person name="Onyuok S.O."/>
            <person name="Ochieng H."/>
            <person name="Li B."/>
            <person name="Zhu Y."/>
            <person name="Si H."/>
            <person name="Yin J."/>
            <person name="Kristiansen K."/>
            <person name="Jin X."/>
            <person name="Xu X."/>
            <person name="Xiao M."/>
            <person name="Agwanda B."/>
            <person name="Ommeh S."/>
            <person name="Li J."/>
            <person name="Shi Z.L."/>
        </authorList>
    </citation>
    <scope>NUCLEOTIDE SEQUENCE</scope>
    <source>
        <strain evidence="7">1A/Kenya/BAT2584/2015</strain>
    </source>
</reference>
<dbReference type="InterPro" id="IPR010880">
    <property type="entry name" value="Herpes_UL37_HHV-5-rel"/>
</dbReference>
<keyword evidence="4 6" id="KW-1133">Transmembrane helix</keyword>
<evidence type="ECO:0000256" key="6">
    <source>
        <dbReference type="SAM" id="Phobius"/>
    </source>
</evidence>
<organism evidence="7">
    <name type="scientific">Cardioderma bat herpesvirus</name>
    <dbReference type="NCBI Taxonomy" id="3141914"/>
    <lineage>
        <taxon>Viruses</taxon>
        <taxon>Duplodnaviria</taxon>
        <taxon>Heunggongvirae</taxon>
        <taxon>Peploviricota</taxon>
        <taxon>Herviviricetes</taxon>
        <taxon>Herpesvirales</taxon>
    </lineage>
</organism>
<dbReference type="Pfam" id="PF07413">
    <property type="entry name" value="Herpes_UL37_2"/>
    <property type="match status" value="1"/>
</dbReference>
<dbReference type="EMBL" id="PP711848">
    <property type="protein sequence ID" value="XBH23686.1"/>
    <property type="molecule type" value="Genomic_DNA"/>
</dbReference>
<keyword evidence="5 6" id="KW-0472">Membrane</keyword>
<sequence>MDFALGCWIALILHGCAASRSAGSSSFSCYYEACLHNRGHGFVGFGCVVECFNNGVKIFVADCDDMHEAEIWNMVIDRSHREEAASSILYVGLRYYTQGYISKGIASRLNGLSKGRKHVSRGGISCVKKDADNLMEMKLHYVSPGGVKYTFEISSNGSHPINISSKWTPASNHTRKREILNVLNSNITYDGQFLNVGCPVLLSRQNRLPRQAQYIYRRRLCSRKYMLDGWKNLWKNWTKYRELLSEKQVDVGFVDDYAPYRAYKASREDQGKELWVYMIFGGCVMLMIMFGTMCCRRRREIIHDLVSMSESSTGVGDTDF</sequence>
<feature type="transmembrane region" description="Helical" evidence="6">
    <location>
        <begin position="274"/>
        <end position="295"/>
    </location>
</feature>
<proteinExistence type="predicted"/>
<keyword evidence="3" id="KW-0732">Signal</keyword>
<protein>
    <submittedName>
        <fullName evidence="7">GP37 protein</fullName>
    </submittedName>
</protein>
<name>A0AAU7E191_9VIRU</name>
<evidence type="ECO:0000256" key="5">
    <source>
        <dbReference type="ARBA" id="ARBA00023136"/>
    </source>
</evidence>
<comment type="subcellular location">
    <subcellularLocation>
        <location evidence="1">Membrane</location>
    </subcellularLocation>
</comment>
<evidence type="ECO:0000256" key="1">
    <source>
        <dbReference type="ARBA" id="ARBA00004370"/>
    </source>
</evidence>
<evidence type="ECO:0000256" key="2">
    <source>
        <dbReference type="ARBA" id="ARBA00022692"/>
    </source>
</evidence>
<evidence type="ECO:0000313" key="7">
    <source>
        <dbReference type="EMBL" id="XBH23686.1"/>
    </source>
</evidence>
<dbReference type="GO" id="GO:0016020">
    <property type="term" value="C:membrane"/>
    <property type="evidence" value="ECO:0007669"/>
    <property type="project" value="UniProtKB-SubCell"/>
</dbReference>
<evidence type="ECO:0000256" key="4">
    <source>
        <dbReference type="ARBA" id="ARBA00022989"/>
    </source>
</evidence>
<reference evidence="7" key="2">
    <citation type="submission" date="2024-02" db="EMBL/GenBank/DDBJ databases">
        <authorList>
            <person name="Hu B."/>
        </authorList>
    </citation>
    <scope>NUCLEOTIDE SEQUENCE</scope>
    <source>
        <strain evidence="7">1A/Kenya/BAT2584/2015</strain>
    </source>
</reference>
<keyword evidence="2 6" id="KW-0812">Transmembrane</keyword>
<evidence type="ECO:0000256" key="3">
    <source>
        <dbReference type="ARBA" id="ARBA00022729"/>
    </source>
</evidence>